<dbReference type="RefSeq" id="WP_214212637.1">
    <property type="nucleotide sequence ID" value="NZ_JABBFO010000003.1"/>
</dbReference>
<organism evidence="2 3">
    <name type="scientific">Rosenbergiella australiborealis</name>
    <dbReference type="NCBI Taxonomy" id="1544696"/>
    <lineage>
        <taxon>Bacteria</taxon>
        <taxon>Pseudomonadati</taxon>
        <taxon>Pseudomonadota</taxon>
        <taxon>Gammaproteobacteria</taxon>
        <taxon>Enterobacterales</taxon>
        <taxon>Erwiniaceae</taxon>
        <taxon>Rosenbergiella</taxon>
    </lineage>
</organism>
<comment type="caution">
    <text evidence="2">The sequence shown here is derived from an EMBL/GenBank/DDBJ whole genome shotgun (WGS) entry which is preliminary data.</text>
</comment>
<keyword evidence="1" id="KW-0472">Membrane</keyword>
<gene>
    <name evidence="2" type="ORF">HGT73_05400</name>
</gene>
<feature type="transmembrane region" description="Helical" evidence="1">
    <location>
        <begin position="20"/>
        <end position="44"/>
    </location>
</feature>
<keyword evidence="1" id="KW-1133">Transmembrane helix</keyword>
<evidence type="ECO:0000313" key="3">
    <source>
        <dbReference type="Proteomes" id="UP000786875"/>
    </source>
</evidence>
<keyword evidence="1" id="KW-0812">Transmembrane</keyword>
<accession>A0ABS5T787</accession>
<dbReference type="EMBL" id="JABBFO010000003">
    <property type="protein sequence ID" value="MBT0726823.1"/>
    <property type="molecule type" value="Genomic_DNA"/>
</dbReference>
<dbReference type="Proteomes" id="UP000786875">
    <property type="component" value="Unassembled WGS sequence"/>
</dbReference>
<evidence type="ECO:0000313" key="2">
    <source>
        <dbReference type="EMBL" id="MBT0726823.1"/>
    </source>
</evidence>
<proteinExistence type="predicted"/>
<sequence>MNSHNNWQSWVGNGITTLAAALGISTLELSYLVIAILGFLLSYCSWWDRRQAIRAERQARTETLRLDRQRTRAVIDYLSHSEHHDLVQTDEVLAKVQRVLKDTELKS</sequence>
<protein>
    <submittedName>
        <fullName evidence="2">Uncharacterized protein</fullName>
    </submittedName>
</protein>
<reference evidence="2 3" key="1">
    <citation type="submission" date="2020-04" db="EMBL/GenBank/DDBJ databases">
        <title>Genome sequencing of Rosenbergiella species.</title>
        <authorList>
            <person name="Alvarez-Perez S."/>
            <person name="Lievens B."/>
        </authorList>
    </citation>
    <scope>NUCLEOTIDE SEQUENCE [LARGE SCALE GENOMIC DNA]</scope>
    <source>
        <strain evidence="2 3">CdVSA20.1</strain>
    </source>
</reference>
<name>A0ABS5T787_9GAMM</name>
<evidence type="ECO:0000256" key="1">
    <source>
        <dbReference type="SAM" id="Phobius"/>
    </source>
</evidence>
<keyword evidence="3" id="KW-1185">Reference proteome</keyword>